<keyword evidence="4" id="KW-0418">Kinase</keyword>
<dbReference type="EC" id="2.7.1.217" evidence="10"/>
<gene>
    <name evidence="15" type="ORF">DEM27_22795</name>
</gene>
<feature type="domain" description="Four-carbon acid sugar kinase nucleotide binding" evidence="14">
    <location>
        <begin position="257"/>
        <end position="413"/>
    </location>
</feature>
<dbReference type="Gene3D" id="3.40.980.20">
    <property type="entry name" value="Four-carbon acid sugar kinase, nucleotide binding domain"/>
    <property type="match status" value="1"/>
</dbReference>
<dbReference type="InterPro" id="IPR037051">
    <property type="entry name" value="4-carb_acid_sugar_kinase_N_sf"/>
</dbReference>
<keyword evidence="5" id="KW-0067">ATP-binding</keyword>
<evidence type="ECO:0000313" key="16">
    <source>
        <dbReference type="Proteomes" id="UP000245252"/>
    </source>
</evidence>
<evidence type="ECO:0000256" key="9">
    <source>
        <dbReference type="ARBA" id="ARBA00037335"/>
    </source>
</evidence>
<dbReference type="GO" id="GO:0005524">
    <property type="term" value="F:ATP binding"/>
    <property type="evidence" value="ECO:0007669"/>
    <property type="project" value="UniProtKB-KW"/>
</dbReference>
<evidence type="ECO:0000256" key="3">
    <source>
        <dbReference type="ARBA" id="ARBA00022741"/>
    </source>
</evidence>
<feature type="domain" description="Four-carbon acid sugar kinase N-terminal" evidence="13">
    <location>
        <begin position="3"/>
        <end position="227"/>
    </location>
</feature>
<comment type="catalytic activity">
    <reaction evidence="7">
        <text>3-dehydro-L-erythronate + ATP = 3-dehydro-4-O-phospho-L-erythronate + ADP + H(+)</text>
        <dbReference type="Rhea" id="RHEA:52552"/>
        <dbReference type="ChEBI" id="CHEBI:15378"/>
        <dbReference type="ChEBI" id="CHEBI:30616"/>
        <dbReference type="ChEBI" id="CHEBI:136592"/>
        <dbReference type="ChEBI" id="CHEBI:136670"/>
        <dbReference type="ChEBI" id="CHEBI:456216"/>
        <dbReference type="EC" id="2.7.1.217"/>
    </reaction>
</comment>
<dbReference type="RefSeq" id="WP_109460533.1">
    <property type="nucleotide sequence ID" value="NZ_QFBC01000012.1"/>
</dbReference>
<evidence type="ECO:0000256" key="5">
    <source>
        <dbReference type="ARBA" id="ARBA00022840"/>
    </source>
</evidence>
<keyword evidence="2" id="KW-0808">Transferase</keyword>
<dbReference type="Pfam" id="PF07005">
    <property type="entry name" value="SBD_N"/>
    <property type="match status" value="1"/>
</dbReference>
<proteinExistence type="inferred from homology"/>
<evidence type="ECO:0000256" key="4">
    <source>
        <dbReference type="ARBA" id="ARBA00022777"/>
    </source>
</evidence>
<dbReference type="Pfam" id="PF17042">
    <property type="entry name" value="NBD_C"/>
    <property type="match status" value="1"/>
</dbReference>
<comment type="catalytic activity">
    <reaction evidence="8">
        <text>3-dehydro-D-erythronate + ATP = 3-dehydro-4-O-phospho-D-erythronate + ADP + H(+)</text>
        <dbReference type="Rhea" id="RHEA:52556"/>
        <dbReference type="ChEBI" id="CHEBI:15378"/>
        <dbReference type="ChEBI" id="CHEBI:30616"/>
        <dbReference type="ChEBI" id="CHEBI:57958"/>
        <dbReference type="ChEBI" id="CHEBI:136593"/>
        <dbReference type="ChEBI" id="CHEBI:456216"/>
        <dbReference type="EC" id="2.7.1.217"/>
    </reaction>
</comment>
<dbReference type="SUPFAM" id="SSF142764">
    <property type="entry name" value="YgbK-like"/>
    <property type="match status" value="1"/>
</dbReference>
<evidence type="ECO:0000256" key="10">
    <source>
        <dbReference type="ARBA" id="ARBA00039095"/>
    </source>
</evidence>
<comment type="function">
    <text evidence="9">Catalyzes the ATP-dependent phosphorylation of 3-oxo-tetronate to 3-oxo-tetronate 4-phosphate.</text>
</comment>
<evidence type="ECO:0000259" key="14">
    <source>
        <dbReference type="Pfam" id="PF17042"/>
    </source>
</evidence>
<evidence type="ECO:0000256" key="6">
    <source>
        <dbReference type="ARBA" id="ARBA00023277"/>
    </source>
</evidence>
<dbReference type="InterPro" id="IPR031475">
    <property type="entry name" value="NBD_C"/>
</dbReference>
<dbReference type="InterPro" id="IPR042213">
    <property type="entry name" value="NBD_C_sf"/>
</dbReference>
<sequence>MLLGAIADDLTGATDLALTLSREGMKTVQVVGVPPAGFDFGGADAVVVALKSRTIPAEQAVEQSLQALARLQETGARQIVFKYCSTFDSTAEGNIGPVTEALLAALKDDITIVCPAFPTNGRTVYRGYLFVGDLLLSESPMKDHPLTPMTDASLVRLMQAQTQLPVGLVPRETVAAGSAAILAAIETAKAAGKQVLVVDAISDDDLRSIGLAVSGLRLITGGSGIAIGLPENFRRRRELGPKGETTAFQAPEGRAIMLAGSCSKATRGQIEHAIGAGVPAFRVDPLAIDAGELAPDTVIDWAAAERQKVPLIYSSADPDTVRVAQEKLGRNRAGEIVEHFLAAVAAALQARGFSRFLVAGGETSGAVVEALGVSALLIGPEIDPGVPWTVSLGDRTPVALALKSGNFGSVDFFSKACDLLQ</sequence>
<evidence type="ECO:0000256" key="1">
    <source>
        <dbReference type="ARBA" id="ARBA00005715"/>
    </source>
</evidence>
<dbReference type="Gene3D" id="3.40.50.10840">
    <property type="entry name" value="Putative sugar-binding, N-terminal domain"/>
    <property type="match status" value="1"/>
</dbReference>
<evidence type="ECO:0000313" key="15">
    <source>
        <dbReference type="EMBL" id="PWE54126.1"/>
    </source>
</evidence>
<accession>A0A2U2DLE1</accession>
<keyword evidence="3" id="KW-0547">Nucleotide-binding</keyword>
<organism evidence="15 16">
    <name type="scientific">Metarhizobium album</name>
    <dbReference type="NCBI Taxonomy" id="2182425"/>
    <lineage>
        <taxon>Bacteria</taxon>
        <taxon>Pseudomonadati</taxon>
        <taxon>Pseudomonadota</taxon>
        <taxon>Alphaproteobacteria</taxon>
        <taxon>Hyphomicrobiales</taxon>
        <taxon>Rhizobiaceae</taxon>
        <taxon>Metarhizobium</taxon>
    </lineage>
</organism>
<evidence type="ECO:0000259" key="13">
    <source>
        <dbReference type="Pfam" id="PF07005"/>
    </source>
</evidence>
<protein>
    <recommendedName>
        <fullName evidence="11">3-oxo-tetronate kinase</fullName>
        <ecNumber evidence="10">2.7.1.217</ecNumber>
    </recommendedName>
    <alternativeName>
        <fullName evidence="12">3-dehydrotetronate 4-kinase</fullName>
    </alternativeName>
</protein>
<dbReference type="EMBL" id="QFBC01000012">
    <property type="protein sequence ID" value="PWE54126.1"/>
    <property type="molecule type" value="Genomic_DNA"/>
</dbReference>
<evidence type="ECO:0000256" key="12">
    <source>
        <dbReference type="ARBA" id="ARBA00041377"/>
    </source>
</evidence>
<keyword evidence="6" id="KW-0119">Carbohydrate metabolism</keyword>
<dbReference type="GO" id="GO:0016301">
    <property type="term" value="F:kinase activity"/>
    <property type="evidence" value="ECO:0007669"/>
    <property type="project" value="UniProtKB-KW"/>
</dbReference>
<dbReference type="OrthoDB" id="191465at2"/>
<dbReference type="AlphaFoldDB" id="A0A2U2DLE1"/>
<comment type="caution">
    <text evidence="15">The sequence shown here is derived from an EMBL/GenBank/DDBJ whole genome shotgun (WGS) entry which is preliminary data.</text>
</comment>
<evidence type="ECO:0000256" key="11">
    <source>
        <dbReference type="ARBA" id="ARBA00039461"/>
    </source>
</evidence>
<dbReference type="InterPro" id="IPR050007">
    <property type="entry name" value="OtnK"/>
</dbReference>
<reference evidence="15 16" key="1">
    <citation type="submission" date="2018-05" db="EMBL/GenBank/DDBJ databases">
        <title>The draft genome of strain NS-104.</title>
        <authorList>
            <person name="Hang P."/>
            <person name="Jiang J."/>
        </authorList>
    </citation>
    <scope>NUCLEOTIDE SEQUENCE [LARGE SCALE GENOMIC DNA]</scope>
    <source>
        <strain evidence="15 16">NS-104</strain>
    </source>
</reference>
<comment type="similarity">
    <text evidence="1">Belongs to the four-carbon acid sugar kinase family.</text>
</comment>
<dbReference type="InterPro" id="IPR010737">
    <property type="entry name" value="4-carb_acid_sugar_kinase_N"/>
</dbReference>
<evidence type="ECO:0000256" key="8">
    <source>
        <dbReference type="ARBA" id="ARBA00036346"/>
    </source>
</evidence>
<evidence type="ECO:0000256" key="2">
    <source>
        <dbReference type="ARBA" id="ARBA00022679"/>
    </source>
</evidence>
<evidence type="ECO:0000256" key="7">
    <source>
        <dbReference type="ARBA" id="ARBA00035898"/>
    </source>
</evidence>
<keyword evidence="16" id="KW-1185">Reference proteome</keyword>
<name>A0A2U2DLE1_9HYPH</name>
<dbReference type="Proteomes" id="UP000245252">
    <property type="component" value="Unassembled WGS sequence"/>
</dbReference>
<dbReference type="NCBIfam" id="NF043035">
    <property type="entry name" value="OxoTetrKin"/>
    <property type="match status" value="1"/>
</dbReference>